<accession>A0A318KDA2</accession>
<dbReference type="InterPro" id="IPR011989">
    <property type="entry name" value="ARM-like"/>
</dbReference>
<protein>
    <recommendedName>
        <fullName evidence="3">HEAT repeat protein</fullName>
    </recommendedName>
</protein>
<proteinExistence type="predicted"/>
<dbReference type="AlphaFoldDB" id="A0A318KDA2"/>
<organism evidence="1 2">
    <name type="scientific">Nocardia tenerifensis</name>
    <dbReference type="NCBI Taxonomy" id="228006"/>
    <lineage>
        <taxon>Bacteria</taxon>
        <taxon>Bacillati</taxon>
        <taxon>Actinomycetota</taxon>
        <taxon>Actinomycetes</taxon>
        <taxon>Mycobacteriales</taxon>
        <taxon>Nocardiaceae</taxon>
        <taxon>Nocardia</taxon>
    </lineage>
</organism>
<dbReference type="SUPFAM" id="SSF48371">
    <property type="entry name" value="ARM repeat"/>
    <property type="match status" value="1"/>
</dbReference>
<keyword evidence="2" id="KW-1185">Reference proteome</keyword>
<evidence type="ECO:0008006" key="3">
    <source>
        <dbReference type="Google" id="ProtNLM"/>
    </source>
</evidence>
<name>A0A318KDA2_9NOCA</name>
<sequence length="230" mass="26263">MSFEYARMPKDDNWLDELPAGYRDGQNGFDLRIARELAEVGVRCYTLDDLANGLRTIPPAIPIFVDWLEHLDERIPGPETHHKWAIRTGLIRNLIDPAAKRNRRAIEVLFREIERTDVPLQPHVEFWAAQALETIAERGDYDRMVRLLHTLPNTASKVPILRFLGRFNTEEARELVLPYVADPITRGPAIRALGRFKNPADRTLIEQYAGDPNSQVRTAVKAALGKIPIR</sequence>
<dbReference type="Pfam" id="PF13646">
    <property type="entry name" value="HEAT_2"/>
    <property type="match status" value="1"/>
</dbReference>
<reference evidence="1 2" key="1">
    <citation type="submission" date="2018-05" db="EMBL/GenBank/DDBJ databases">
        <title>Genomic Encyclopedia of Type Strains, Phase IV (KMG-IV): sequencing the most valuable type-strain genomes for metagenomic binning, comparative biology and taxonomic classification.</title>
        <authorList>
            <person name="Goeker M."/>
        </authorList>
    </citation>
    <scope>NUCLEOTIDE SEQUENCE [LARGE SCALE GENOMIC DNA]</scope>
    <source>
        <strain evidence="1 2">DSM 44704</strain>
    </source>
</reference>
<dbReference type="EMBL" id="QJKF01000019">
    <property type="protein sequence ID" value="PXX56564.1"/>
    <property type="molecule type" value="Genomic_DNA"/>
</dbReference>
<evidence type="ECO:0000313" key="1">
    <source>
        <dbReference type="EMBL" id="PXX56564.1"/>
    </source>
</evidence>
<comment type="caution">
    <text evidence="1">The sequence shown here is derived from an EMBL/GenBank/DDBJ whole genome shotgun (WGS) entry which is preliminary data.</text>
</comment>
<dbReference type="InterPro" id="IPR016024">
    <property type="entry name" value="ARM-type_fold"/>
</dbReference>
<dbReference type="Gene3D" id="1.25.10.10">
    <property type="entry name" value="Leucine-rich Repeat Variant"/>
    <property type="match status" value="1"/>
</dbReference>
<dbReference type="Proteomes" id="UP000247569">
    <property type="component" value="Unassembled WGS sequence"/>
</dbReference>
<evidence type="ECO:0000313" key="2">
    <source>
        <dbReference type="Proteomes" id="UP000247569"/>
    </source>
</evidence>
<gene>
    <name evidence="1" type="ORF">DFR70_119116</name>
</gene>
<dbReference type="RefSeq" id="WP_051186544.1">
    <property type="nucleotide sequence ID" value="NZ_QJKF01000019.1"/>
</dbReference>